<sequence length="86" mass="10731">MIFFRCSKVSYSYSSFIDFFIENTRHRRTSFNFISLFMIILISRRLCCMYSLIFIKYIFIFKRFPQQSFDSLIRLFNRYNRPFIIN</sequence>
<evidence type="ECO:0000256" key="1">
    <source>
        <dbReference type="SAM" id="Phobius"/>
    </source>
</evidence>
<organism evidence="2">
    <name type="scientific">Lepeophtheirus salmonis</name>
    <name type="common">Salmon louse</name>
    <name type="synonym">Caligus salmonis</name>
    <dbReference type="NCBI Taxonomy" id="72036"/>
    <lineage>
        <taxon>Eukaryota</taxon>
        <taxon>Metazoa</taxon>
        <taxon>Ecdysozoa</taxon>
        <taxon>Arthropoda</taxon>
        <taxon>Crustacea</taxon>
        <taxon>Multicrustacea</taxon>
        <taxon>Hexanauplia</taxon>
        <taxon>Copepoda</taxon>
        <taxon>Siphonostomatoida</taxon>
        <taxon>Caligidae</taxon>
        <taxon>Lepeophtheirus</taxon>
    </lineage>
</organism>
<keyword evidence="1" id="KW-0472">Membrane</keyword>
<reference evidence="2" key="1">
    <citation type="submission" date="2014-05" db="EMBL/GenBank/DDBJ databases">
        <authorList>
            <person name="Chronopoulou M."/>
        </authorList>
    </citation>
    <scope>NUCLEOTIDE SEQUENCE</scope>
    <source>
        <tissue evidence="2">Whole organism</tissue>
    </source>
</reference>
<feature type="transmembrane region" description="Helical" evidence="1">
    <location>
        <begin position="33"/>
        <end position="59"/>
    </location>
</feature>
<evidence type="ECO:0000313" key="2">
    <source>
        <dbReference type="EMBL" id="CDW32381.1"/>
    </source>
</evidence>
<name>A0A0K2U3W5_LEPSM</name>
<keyword evidence="1" id="KW-0812">Transmembrane</keyword>
<proteinExistence type="predicted"/>
<protein>
    <submittedName>
        <fullName evidence="2">Uncharacterized protein</fullName>
    </submittedName>
</protein>
<dbReference type="AlphaFoldDB" id="A0A0K2U3W5"/>
<keyword evidence="1" id="KW-1133">Transmembrane helix</keyword>
<dbReference type="EMBL" id="HACA01015020">
    <property type="protein sequence ID" value="CDW32381.1"/>
    <property type="molecule type" value="Transcribed_RNA"/>
</dbReference>
<accession>A0A0K2U3W5</accession>